<accession>A0AAE0BNF3</accession>
<keyword evidence="1" id="KW-0472">Membrane</keyword>
<dbReference type="AlphaFoldDB" id="A0AAE0BNF3"/>
<dbReference type="Proteomes" id="UP001190700">
    <property type="component" value="Unassembled WGS sequence"/>
</dbReference>
<name>A0AAE0BNF3_9CHLO</name>
<keyword evidence="3" id="KW-1185">Reference proteome</keyword>
<evidence type="ECO:0000256" key="1">
    <source>
        <dbReference type="SAM" id="Phobius"/>
    </source>
</evidence>
<comment type="caution">
    <text evidence="2">The sequence shown here is derived from an EMBL/GenBank/DDBJ whole genome shotgun (WGS) entry which is preliminary data.</text>
</comment>
<keyword evidence="1" id="KW-0812">Transmembrane</keyword>
<proteinExistence type="predicted"/>
<dbReference type="EMBL" id="LGRX02033828">
    <property type="protein sequence ID" value="KAK3239777.1"/>
    <property type="molecule type" value="Genomic_DNA"/>
</dbReference>
<evidence type="ECO:0000313" key="2">
    <source>
        <dbReference type="EMBL" id="KAK3239777.1"/>
    </source>
</evidence>
<evidence type="ECO:0000313" key="3">
    <source>
        <dbReference type="Proteomes" id="UP001190700"/>
    </source>
</evidence>
<organism evidence="2 3">
    <name type="scientific">Cymbomonas tetramitiformis</name>
    <dbReference type="NCBI Taxonomy" id="36881"/>
    <lineage>
        <taxon>Eukaryota</taxon>
        <taxon>Viridiplantae</taxon>
        <taxon>Chlorophyta</taxon>
        <taxon>Pyramimonadophyceae</taxon>
        <taxon>Pyramimonadales</taxon>
        <taxon>Pyramimonadaceae</taxon>
        <taxon>Cymbomonas</taxon>
    </lineage>
</organism>
<feature type="transmembrane region" description="Helical" evidence="1">
    <location>
        <begin position="12"/>
        <end position="32"/>
    </location>
</feature>
<protein>
    <submittedName>
        <fullName evidence="2">Uncharacterized protein</fullName>
    </submittedName>
</protein>
<keyword evidence="1" id="KW-1133">Transmembrane helix</keyword>
<gene>
    <name evidence="2" type="ORF">CYMTET_50323</name>
</gene>
<sequence>MIDDRRMKIPKVVLDWMLIVMLMLLLLLLLLMPRGINVALFTLTPSEGSRFHFPDHSEDAKPAVIHGEEDAVVFPQANVSLDCAGSACHAPETRSVTYAVARKMLSEVPNSGPHGDASPSTNTVETLDGSHSVIRVAAIRVEAGASVILTSNVFLELNGPAESVIAGELVVAAAGYPDSADFSWYMFGGLYGAGNISVVDGGNLTIISGIFAGSYPECSDYYTEGQTKVSEKGRMQIGGKYGKQPRAVGIYLSRLITNYGEMTFKQFEGIYGNTTSAGAMVKDDVIHWGAFWGFSNGYCKVRNELGIAEWGAMNLLNYGLVEFIDGVQLKMHWCATLVNHERGVIQVTRASNAILYSRDRSGYDSGCDIEPNLWNRGVMKVNDSFWNAIDFDNTGTMMIESTTMWNKIRNRGEEATVFVMPGAYLMNLYNNARTVLQGGYVHYLENSGGLVDGMQQEGAGGSSVGSVYNNGRFVNSAGRLYVFYFTNIGDVELIGNSDFGCETMQNERSISIRGNASASFHHLYSDGEFVVHGQGSLTVANRTLNTGVMDVKTSSLTHAGVLENTGKMTLHASAEHRSHSNITNLGDLTLSSHGPFTSTGTVSNQANLTVRITQTGYFEDAIANTGNLSVLQGDVMCHGSFSSKGGKVHVASGTHLGLMARSVAYFPGYVGPYGDSDMSLGQGIGEAEGSDEAASVQARLDRQCMAGTDAPESKAHRGGVTLEDTTITGDGHVMITSPVKLEGIVTREGGSSHVMMDQLTATTGGGHLVVEDGTTMLLGVNSTLAGDGVLVVRGDVILGAHVSITIAKKSIIVCKTGKLTNDGHLVIGGGSSIQLCGGRYEGTGALVGEIEECDGFKFCEKSKH</sequence>
<reference evidence="2 3" key="1">
    <citation type="journal article" date="2015" name="Genome Biol. Evol.">
        <title>Comparative Genomics of a Bacterivorous Green Alga Reveals Evolutionary Causalities and Consequences of Phago-Mixotrophic Mode of Nutrition.</title>
        <authorList>
            <person name="Burns J.A."/>
            <person name="Paasch A."/>
            <person name="Narechania A."/>
            <person name="Kim E."/>
        </authorList>
    </citation>
    <scope>NUCLEOTIDE SEQUENCE [LARGE SCALE GENOMIC DNA]</scope>
    <source>
        <strain evidence="2 3">PLY_AMNH</strain>
    </source>
</reference>